<dbReference type="Proteomes" id="UP001149163">
    <property type="component" value="Unassembled WGS sequence"/>
</dbReference>
<evidence type="ECO:0000256" key="1">
    <source>
        <dbReference type="SAM" id="MobiDB-lite"/>
    </source>
</evidence>
<reference evidence="2" key="2">
    <citation type="journal article" date="2023" name="IMA Fungus">
        <title>Comparative genomic study of the Penicillium genus elucidates a diverse pangenome and 15 lateral gene transfer events.</title>
        <authorList>
            <person name="Petersen C."/>
            <person name="Sorensen T."/>
            <person name="Nielsen M.R."/>
            <person name="Sondergaard T.E."/>
            <person name="Sorensen J.L."/>
            <person name="Fitzpatrick D.A."/>
            <person name="Frisvad J.C."/>
            <person name="Nielsen K.L."/>
        </authorList>
    </citation>
    <scope>NUCLEOTIDE SEQUENCE</scope>
    <source>
        <strain evidence="2">IBT 26290</strain>
    </source>
</reference>
<feature type="compositionally biased region" description="Basic and acidic residues" evidence="1">
    <location>
        <begin position="16"/>
        <end position="25"/>
    </location>
</feature>
<comment type="caution">
    <text evidence="2">The sequence shown here is derived from an EMBL/GenBank/DDBJ whole genome shotgun (WGS) entry which is preliminary data.</text>
</comment>
<evidence type="ECO:0000313" key="2">
    <source>
        <dbReference type="EMBL" id="KAJ5150808.1"/>
    </source>
</evidence>
<dbReference type="RefSeq" id="XP_056538141.1">
    <property type="nucleotide sequence ID" value="XM_056692184.1"/>
</dbReference>
<feature type="region of interest" description="Disordered" evidence="1">
    <location>
        <begin position="1"/>
        <end position="65"/>
    </location>
</feature>
<dbReference type="AlphaFoldDB" id="A0A9W9HLA1"/>
<dbReference type="EMBL" id="JAPQKN010000008">
    <property type="protein sequence ID" value="KAJ5150808.1"/>
    <property type="molecule type" value="Genomic_DNA"/>
</dbReference>
<keyword evidence="3" id="KW-1185">Reference proteome</keyword>
<evidence type="ECO:0000313" key="3">
    <source>
        <dbReference type="Proteomes" id="UP001149163"/>
    </source>
</evidence>
<sequence length="65" mass="7279">MPRSKRKDTGRTSGHPRNETDPCDRRRQRNSRRIGNLQSNQPLRRSTGRKGCALLIRGPGASGLP</sequence>
<name>A0A9W9HLA1_9EURO</name>
<gene>
    <name evidence="2" type="ORF">N7482_010060</name>
</gene>
<dbReference type="GeneID" id="81431360"/>
<protein>
    <submittedName>
        <fullName evidence="2">Uncharacterized protein</fullName>
    </submittedName>
</protein>
<proteinExistence type="predicted"/>
<reference evidence="2" key="1">
    <citation type="submission" date="2022-11" db="EMBL/GenBank/DDBJ databases">
        <authorList>
            <person name="Petersen C."/>
        </authorList>
    </citation>
    <scope>NUCLEOTIDE SEQUENCE</scope>
    <source>
        <strain evidence="2">IBT 26290</strain>
    </source>
</reference>
<organism evidence="2 3">
    <name type="scientific">Penicillium canariense</name>
    <dbReference type="NCBI Taxonomy" id="189055"/>
    <lineage>
        <taxon>Eukaryota</taxon>
        <taxon>Fungi</taxon>
        <taxon>Dikarya</taxon>
        <taxon>Ascomycota</taxon>
        <taxon>Pezizomycotina</taxon>
        <taxon>Eurotiomycetes</taxon>
        <taxon>Eurotiomycetidae</taxon>
        <taxon>Eurotiales</taxon>
        <taxon>Aspergillaceae</taxon>
        <taxon>Penicillium</taxon>
    </lineage>
</organism>
<accession>A0A9W9HLA1</accession>